<dbReference type="PANTHER" id="PTHR10782">
    <property type="entry name" value="ZINC FINGER MIZ DOMAIN-CONTAINING PROTEIN"/>
    <property type="match status" value="1"/>
</dbReference>
<keyword evidence="1" id="KW-0479">Metal-binding</keyword>
<evidence type="ECO:0000256" key="1">
    <source>
        <dbReference type="ARBA" id="ARBA00022723"/>
    </source>
</evidence>
<keyword evidence="2 4" id="KW-0863">Zinc-finger</keyword>
<evidence type="ECO:0000259" key="6">
    <source>
        <dbReference type="PROSITE" id="PS51044"/>
    </source>
</evidence>
<evidence type="ECO:0000256" key="2">
    <source>
        <dbReference type="ARBA" id="ARBA00022771"/>
    </source>
</evidence>
<organism evidence="7 8">
    <name type="scientific">Rhypophila decipiens</name>
    <dbReference type="NCBI Taxonomy" id="261697"/>
    <lineage>
        <taxon>Eukaryota</taxon>
        <taxon>Fungi</taxon>
        <taxon>Dikarya</taxon>
        <taxon>Ascomycota</taxon>
        <taxon>Pezizomycotina</taxon>
        <taxon>Sordariomycetes</taxon>
        <taxon>Sordariomycetidae</taxon>
        <taxon>Sordariales</taxon>
        <taxon>Naviculisporaceae</taxon>
        <taxon>Rhypophila</taxon>
    </lineage>
</organism>
<dbReference type="GO" id="GO:0008270">
    <property type="term" value="F:zinc ion binding"/>
    <property type="evidence" value="ECO:0007669"/>
    <property type="project" value="UniProtKB-KW"/>
</dbReference>
<feature type="compositionally biased region" description="Polar residues" evidence="5">
    <location>
        <begin position="144"/>
        <end position="153"/>
    </location>
</feature>
<keyword evidence="3" id="KW-0862">Zinc</keyword>
<feature type="region of interest" description="Disordered" evidence="5">
    <location>
        <begin position="607"/>
        <end position="626"/>
    </location>
</feature>
<dbReference type="InterPro" id="IPR004181">
    <property type="entry name" value="Znf_MIZ"/>
</dbReference>
<dbReference type="GO" id="GO:0061665">
    <property type="term" value="F:SUMO ligase activity"/>
    <property type="evidence" value="ECO:0007669"/>
    <property type="project" value="TreeGrafter"/>
</dbReference>
<dbReference type="PROSITE" id="PS51044">
    <property type="entry name" value="ZF_SP_RING"/>
    <property type="match status" value="1"/>
</dbReference>
<dbReference type="GO" id="GO:0000785">
    <property type="term" value="C:chromatin"/>
    <property type="evidence" value="ECO:0007669"/>
    <property type="project" value="TreeGrafter"/>
</dbReference>
<dbReference type="Proteomes" id="UP001301769">
    <property type="component" value="Unassembled WGS sequence"/>
</dbReference>
<gene>
    <name evidence="7" type="ORF">QBC37DRAFT_272448</name>
</gene>
<dbReference type="EMBL" id="MU858047">
    <property type="protein sequence ID" value="KAK4219746.1"/>
    <property type="molecule type" value="Genomic_DNA"/>
</dbReference>
<sequence>MPAQAIPGGNRTTSSGHDVASSNATANAFLGGRQPSWLSDGVPNSNARPRTSRQPIQNPNPNPNQTPTQHVLPSPAPSDEPSPALSNPLDSPNPPPPALTERQNMVSSGAPESLYAPVTEARFVPDLLLDEFSPIGEGPGSVLASPQISTLPSTLRPPIAPPHGQLLAAPQSGHNQSPIVAERRPSETGENGLRQAKRRRTDQNPFKYANFIPQIMDYIQRCGGEQALSHEVERPRLALLKDACEREDGFFLALHQLYMLWSNSPHWVYRIVQIEEQRTVDAAFAILETVLKKNQLMSTSHQEWFAKFPAEIKVLLETYAPYKNAVSQVSQFLKKLPDNFKPLSDKSVLRGYPYLVDELLLYLSCYSPVLQMIFFTASRRRLGIQDGPLGSRIEQAFRADQKNHPITEKGEIEKRNENTIRYYRAIVEHAPRPPSQLAQPAGSSSHSTTSAQRPLRPPSASATMPQSIPSSPSGELSYKYPSTLFHNLAGHSQPHFNSPLMANSPTGHPGTPAQMLQQLQSLQQPYQQVQQAVHQQLYPQQFITQGSLSAGLSPPLGRGHGMYQAPIHQQLPHLAPRQSPSLSSISIPQSGRGSPAAVVGSAISPGFRQMPPASTQAIRQNAASHRTPKVLNNRALMVPNYRIPTSDAPREPSEPKAILMSLHQAHVRSPKRVVNLENPESMEGFGPFYQAAIGPFPVGPTPIVANSRLQEFRFEVTSEQYQLTSRSFTKQGELLPTVEQFNGSLRWRVRCCKVRKDQPPTEGQWCASDTSWPPNIYIKFNGKPLSIRRRTHNGKDLATELTDEVQPGTNIVQVVLSDPKKQRPEPHFLAVEILQTLSHGHVMDMLMGQKSLHVDKEDTLNVIKSRINRPLDDDDIAFSVPSLSIDLADPFSAVIFKIPVRGSECTHLECFDLENFLTTRLPVKTANKCGHHYVRCGCPPVAEPSNPDKWRCPICGRDARPYALRIDGFLEDVRSELEEKGQLSARSIEVDGEGNWTVPVLDPDDEIGDSDDDDPPPNKKRAAPIPAKEKAIEVIELD</sequence>
<feature type="region of interest" description="Disordered" evidence="5">
    <location>
        <begin position="143"/>
        <end position="200"/>
    </location>
</feature>
<dbReference type="Gene3D" id="3.30.40.10">
    <property type="entry name" value="Zinc/RING finger domain, C3HC4 (zinc finger)"/>
    <property type="match status" value="1"/>
</dbReference>
<evidence type="ECO:0000256" key="4">
    <source>
        <dbReference type="PROSITE-ProRule" id="PRU00452"/>
    </source>
</evidence>
<evidence type="ECO:0000256" key="5">
    <source>
        <dbReference type="SAM" id="MobiDB-lite"/>
    </source>
</evidence>
<feature type="compositionally biased region" description="Polar residues" evidence="5">
    <location>
        <begin position="10"/>
        <end position="26"/>
    </location>
</feature>
<name>A0AAN6YJ89_9PEZI</name>
<feature type="region of interest" description="Disordered" evidence="5">
    <location>
        <begin position="433"/>
        <end position="475"/>
    </location>
</feature>
<reference evidence="7" key="2">
    <citation type="submission" date="2023-05" db="EMBL/GenBank/DDBJ databases">
        <authorList>
            <consortium name="Lawrence Berkeley National Laboratory"/>
            <person name="Steindorff A."/>
            <person name="Hensen N."/>
            <person name="Bonometti L."/>
            <person name="Westerberg I."/>
            <person name="Brannstrom I.O."/>
            <person name="Guillou S."/>
            <person name="Cros-Aarteil S."/>
            <person name="Calhoun S."/>
            <person name="Haridas S."/>
            <person name="Kuo A."/>
            <person name="Mondo S."/>
            <person name="Pangilinan J."/>
            <person name="Riley R."/>
            <person name="Labutti K."/>
            <person name="Andreopoulos B."/>
            <person name="Lipzen A."/>
            <person name="Chen C."/>
            <person name="Yanf M."/>
            <person name="Daum C."/>
            <person name="Ng V."/>
            <person name="Clum A."/>
            <person name="Ohm R."/>
            <person name="Martin F."/>
            <person name="Silar P."/>
            <person name="Natvig D."/>
            <person name="Lalanne C."/>
            <person name="Gautier V."/>
            <person name="Ament-Velasquez S.L."/>
            <person name="Kruys A."/>
            <person name="Hutchinson M.I."/>
            <person name="Powell A.J."/>
            <person name="Barry K."/>
            <person name="Miller A.N."/>
            <person name="Grigoriev I.V."/>
            <person name="Debuchy R."/>
            <person name="Gladieux P."/>
            <person name="Thoren M.H."/>
            <person name="Johannesson H."/>
        </authorList>
    </citation>
    <scope>NUCLEOTIDE SEQUENCE</scope>
    <source>
        <strain evidence="7">PSN293</strain>
    </source>
</reference>
<dbReference type="GO" id="GO:0016925">
    <property type="term" value="P:protein sumoylation"/>
    <property type="evidence" value="ECO:0007669"/>
    <property type="project" value="TreeGrafter"/>
</dbReference>
<feature type="region of interest" description="Disordered" evidence="5">
    <location>
        <begin position="489"/>
        <end position="513"/>
    </location>
</feature>
<feature type="compositionally biased region" description="Polar residues" evidence="5">
    <location>
        <begin position="436"/>
        <end position="452"/>
    </location>
</feature>
<feature type="compositionally biased region" description="Polar residues" evidence="5">
    <location>
        <begin position="494"/>
        <end position="506"/>
    </location>
</feature>
<feature type="compositionally biased region" description="Low complexity" evidence="5">
    <location>
        <begin position="81"/>
        <end position="90"/>
    </location>
</feature>
<protein>
    <submittedName>
        <fullName evidence="7">Zinc finger MIZ domain-containing protein 2</fullName>
    </submittedName>
</protein>
<comment type="caution">
    <text evidence="7">The sequence shown here is derived from an EMBL/GenBank/DDBJ whole genome shotgun (WGS) entry which is preliminary data.</text>
</comment>
<dbReference type="PANTHER" id="PTHR10782:SF4">
    <property type="entry name" value="TONALLI, ISOFORM E"/>
    <property type="match status" value="1"/>
</dbReference>
<feature type="compositionally biased region" description="Polar residues" evidence="5">
    <location>
        <begin position="460"/>
        <end position="474"/>
    </location>
</feature>
<reference evidence="7" key="1">
    <citation type="journal article" date="2023" name="Mol. Phylogenet. Evol.">
        <title>Genome-scale phylogeny and comparative genomics of the fungal order Sordariales.</title>
        <authorList>
            <person name="Hensen N."/>
            <person name="Bonometti L."/>
            <person name="Westerberg I."/>
            <person name="Brannstrom I.O."/>
            <person name="Guillou S."/>
            <person name="Cros-Aarteil S."/>
            <person name="Calhoun S."/>
            <person name="Haridas S."/>
            <person name="Kuo A."/>
            <person name="Mondo S."/>
            <person name="Pangilinan J."/>
            <person name="Riley R."/>
            <person name="LaButti K."/>
            <person name="Andreopoulos B."/>
            <person name="Lipzen A."/>
            <person name="Chen C."/>
            <person name="Yan M."/>
            <person name="Daum C."/>
            <person name="Ng V."/>
            <person name="Clum A."/>
            <person name="Steindorff A."/>
            <person name="Ohm R.A."/>
            <person name="Martin F."/>
            <person name="Silar P."/>
            <person name="Natvig D.O."/>
            <person name="Lalanne C."/>
            <person name="Gautier V."/>
            <person name="Ament-Velasquez S.L."/>
            <person name="Kruys A."/>
            <person name="Hutchinson M.I."/>
            <person name="Powell A.J."/>
            <person name="Barry K."/>
            <person name="Miller A.N."/>
            <person name="Grigoriev I.V."/>
            <person name="Debuchy R."/>
            <person name="Gladieux P."/>
            <person name="Hiltunen Thoren M."/>
            <person name="Johannesson H."/>
        </authorList>
    </citation>
    <scope>NUCLEOTIDE SEQUENCE</scope>
    <source>
        <strain evidence="7">PSN293</strain>
    </source>
</reference>
<evidence type="ECO:0000256" key="3">
    <source>
        <dbReference type="ARBA" id="ARBA00022833"/>
    </source>
</evidence>
<evidence type="ECO:0000313" key="7">
    <source>
        <dbReference type="EMBL" id="KAK4219746.1"/>
    </source>
</evidence>
<feature type="compositionally biased region" description="Acidic residues" evidence="5">
    <location>
        <begin position="1002"/>
        <end position="1015"/>
    </location>
</feature>
<feature type="compositionally biased region" description="Polar residues" evidence="5">
    <location>
        <begin position="612"/>
        <end position="624"/>
    </location>
</feature>
<dbReference type="AlphaFoldDB" id="A0AAN6YJ89"/>
<evidence type="ECO:0000313" key="8">
    <source>
        <dbReference type="Proteomes" id="UP001301769"/>
    </source>
</evidence>
<proteinExistence type="predicted"/>
<accession>A0AAN6YJ89</accession>
<dbReference type="InterPro" id="IPR013083">
    <property type="entry name" value="Znf_RING/FYVE/PHD"/>
</dbReference>
<feature type="compositionally biased region" description="Low complexity" evidence="5">
    <location>
        <begin position="578"/>
        <end position="590"/>
    </location>
</feature>
<feature type="region of interest" description="Disordered" evidence="5">
    <location>
        <begin position="575"/>
        <end position="598"/>
    </location>
</feature>
<keyword evidence="8" id="KW-1185">Reference proteome</keyword>
<feature type="compositionally biased region" description="Polar residues" evidence="5">
    <location>
        <begin position="42"/>
        <end position="53"/>
    </location>
</feature>
<feature type="region of interest" description="Disordered" evidence="5">
    <location>
        <begin position="1"/>
        <end position="103"/>
    </location>
</feature>
<feature type="region of interest" description="Disordered" evidence="5">
    <location>
        <begin position="994"/>
        <end position="1029"/>
    </location>
</feature>
<feature type="domain" description="SP-RING-type" evidence="6">
    <location>
        <begin position="872"/>
        <end position="979"/>
    </location>
</feature>